<accession>A0A0C9V5I6</accession>
<protein>
    <recommendedName>
        <fullName evidence="2">HNH nuclease domain-containing protein</fullName>
    </recommendedName>
</protein>
<dbReference type="Proteomes" id="UP000054279">
    <property type="component" value="Unassembled WGS sequence"/>
</dbReference>
<gene>
    <name evidence="3" type="ORF">M422DRAFT_783345</name>
</gene>
<evidence type="ECO:0000313" key="4">
    <source>
        <dbReference type="Proteomes" id="UP000054279"/>
    </source>
</evidence>
<evidence type="ECO:0000313" key="3">
    <source>
        <dbReference type="EMBL" id="KIJ32676.1"/>
    </source>
</evidence>
<evidence type="ECO:0000256" key="1">
    <source>
        <dbReference type="SAM" id="MobiDB-lite"/>
    </source>
</evidence>
<feature type="region of interest" description="Disordered" evidence="1">
    <location>
        <begin position="313"/>
        <end position="360"/>
    </location>
</feature>
<organism evidence="3 4">
    <name type="scientific">Sphaerobolus stellatus (strain SS14)</name>
    <dbReference type="NCBI Taxonomy" id="990650"/>
    <lineage>
        <taxon>Eukaryota</taxon>
        <taxon>Fungi</taxon>
        <taxon>Dikarya</taxon>
        <taxon>Basidiomycota</taxon>
        <taxon>Agaricomycotina</taxon>
        <taxon>Agaricomycetes</taxon>
        <taxon>Phallomycetidae</taxon>
        <taxon>Geastrales</taxon>
        <taxon>Sphaerobolaceae</taxon>
        <taxon>Sphaerobolus</taxon>
    </lineage>
</organism>
<dbReference type="AlphaFoldDB" id="A0A0C9V5I6"/>
<keyword evidence="4" id="KW-1185">Reference proteome</keyword>
<dbReference type="OrthoDB" id="3267100at2759"/>
<name>A0A0C9V5I6_SPHS4</name>
<feature type="domain" description="HNH nuclease" evidence="2">
    <location>
        <begin position="137"/>
        <end position="199"/>
    </location>
</feature>
<dbReference type="EMBL" id="KN837223">
    <property type="protein sequence ID" value="KIJ32676.1"/>
    <property type="molecule type" value="Genomic_DNA"/>
</dbReference>
<feature type="region of interest" description="Disordered" evidence="1">
    <location>
        <begin position="378"/>
        <end position="401"/>
    </location>
</feature>
<dbReference type="InterPro" id="IPR003615">
    <property type="entry name" value="HNH_nuc"/>
</dbReference>
<sequence>MSPVTTPQPPIGHVHLVLYPPQSQSPNAESEEKFYLEIPVSFIEQHYRSPLKFLLYLGWCILGTHGDLRDSQRREVRLDGQLLKRGTYYFQPKETDNIFKYAVDLEVIQARSAFKSSASSSRDSSFPVNLRERDGVCVFTGGDFGMKGIHIIPHRKGDEWLELIIANRPNDEPVIDMNGIDDIQNGMICCEQIHVLFDLRKALILKSQTPNPVLEEDDVAPRCQRYLPIPPSCSYPSDSRHTFQLFETPTNATDRIITPDNNDATFLTSSMLPKPSGLLLNYNYGAVAVKRWGRNISIFSKRPGILRPKVVTPAMGPTKTPSLANREKFAKKRKLRETGGQEEAGASGTVEEMQDSDQEWDEDDVMLYFWGNSRAARERHESKQQDHKDFIEDWKSSVLVE</sequence>
<reference evidence="3 4" key="1">
    <citation type="submission" date="2014-06" db="EMBL/GenBank/DDBJ databases">
        <title>Evolutionary Origins and Diversification of the Mycorrhizal Mutualists.</title>
        <authorList>
            <consortium name="DOE Joint Genome Institute"/>
            <consortium name="Mycorrhizal Genomics Consortium"/>
            <person name="Kohler A."/>
            <person name="Kuo A."/>
            <person name="Nagy L.G."/>
            <person name="Floudas D."/>
            <person name="Copeland A."/>
            <person name="Barry K.W."/>
            <person name="Cichocki N."/>
            <person name="Veneault-Fourrey C."/>
            <person name="LaButti K."/>
            <person name="Lindquist E.A."/>
            <person name="Lipzen A."/>
            <person name="Lundell T."/>
            <person name="Morin E."/>
            <person name="Murat C."/>
            <person name="Riley R."/>
            <person name="Ohm R."/>
            <person name="Sun H."/>
            <person name="Tunlid A."/>
            <person name="Henrissat B."/>
            <person name="Grigoriev I.V."/>
            <person name="Hibbett D.S."/>
            <person name="Martin F."/>
        </authorList>
    </citation>
    <scope>NUCLEOTIDE SEQUENCE [LARGE SCALE GENOMIC DNA]</scope>
    <source>
        <strain evidence="3 4">SS14</strain>
    </source>
</reference>
<evidence type="ECO:0000259" key="2">
    <source>
        <dbReference type="Pfam" id="PF13391"/>
    </source>
</evidence>
<dbReference type="Pfam" id="PF13391">
    <property type="entry name" value="HNH_2"/>
    <property type="match status" value="1"/>
</dbReference>
<dbReference type="HOGENOM" id="CLU_052992_0_0_1"/>
<feature type="compositionally biased region" description="Basic and acidic residues" evidence="1">
    <location>
        <begin position="378"/>
        <end position="395"/>
    </location>
</feature>
<proteinExistence type="predicted"/>